<evidence type="ECO:0000313" key="9">
    <source>
        <dbReference type="Proteomes" id="UP000231655"/>
    </source>
</evidence>
<dbReference type="EMBL" id="PGTD01000015">
    <property type="protein sequence ID" value="PJE29887.1"/>
    <property type="molecule type" value="Genomic_DNA"/>
</dbReference>
<evidence type="ECO:0000256" key="2">
    <source>
        <dbReference type="ARBA" id="ARBA00022692"/>
    </source>
</evidence>
<dbReference type="InterPro" id="IPR050739">
    <property type="entry name" value="MFP"/>
</dbReference>
<reference evidence="8 9" key="1">
    <citation type="submission" date="2017-09" db="EMBL/GenBank/DDBJ databases">
        <authorList>
            <person name="Ehlers B."/>
            <person name="Leendertz F.H."/>
        </authorList>
    </citation>
    <scope>NUCLEOTIDE SEQUENCE [LARGE SCALE GENOMIC DNA]</scope>
    <source>
        <strain evidence="8 9">CGMCC 1.12662</strain>
    </source>
</reference>
<keyword evidence="3" id="KW-1133">Transmembrane helix</keyword>
<keyword evidence="2" id="KW-0812">Transmembrane</keyword>
<keyword evidence="4" id="KW-0472">Membrane</keyword>
<dbReference type="EMBL" id="OBEA01000005">
    <property type="protein sequence ID" value="SNY53998.1"/>
    <property type="molecule type" value="Genomic_DNA"/>
</dbReference>
<proteinExistence type="predicted"/>
<dbReference type="GO" id="GO:0016020">
    <property type="term" value="C:membrane"/>
    <property type="evidence" value="ECO:0007669"/>
    <property type="project" value="UniProtKB-SubCell"/>
</dbReference>
<feature type="region of interest" description="Disordered" evidence="6">
    <location>
        <begin position="141"/>
        <end position="163"/>
    </location>
</feature>
<evidence type="ECO:0000256" key="5">
    <source>
        <dbReference type="SAM" id="Coils"/>
    </source>
</evidence>
<dbReference type="Proteomes" id="UP000231702">
    <property type="component" value="Unassembled WGS sequence"/>
</dbReference>
<dbReference type="RefSeq" id="WP_097146422.1">
    <property type="nucleotide sequence ID" value="NZ_OBEA01000005.1"/>
</dbReference>
<comment type="subcellular location">
    <subcellularLocation>
        <location evidence="1">Membrane</location>
        <topology evidence="1">Single-pass membrane protein</topology>
    </subcellularLocation>
</comment>
<reference evidence="7 10" key="2">
    <citation type="journal article" date="2018" name="Int. J. Syst. Evol. Microbiol.">
        <title>Pseudooceanicola lipolyticus sp. nov., a marine alphaproteobacterium, reclassification of Oceanicola flagellatus as Pseudooceanicola flagellatus comb. nov. and emended description of the genus Pseudooceanicola.</title>
        <authorList>
            <person name="Huang M.-M."/>
            <person name="Guo L.-L."/>
            <person name="Wu Y.-H."/>
            <person name="Lai Q.-L."/>
            <person name="Shao Z.-Z."/>
            <person name="Wang C.-S."/>
            <person name="Wu M."/>
            <person name="Xu X.-W."/>
        </authorList>
    </citation>
    <scope>NUCLEOTIDE SEQUENCE [LARGE SCALE GENOMIC DNA]</scope>
    <source>
        <strain evidence="7 10">Ar-45</strain>
    </source>
</reference>
<keyword evidence="10" id="KW-1185">Reference proteome</keyword>
<dbReference type="PANTHER" id="PTHR30386:SF26">
    <property type="entry name" value="TRANSPORT PROTEIN COMB"/>
    <property type="match status" value="1"/>
</dbReference>
<feature type="coiled-coil region" evidence="5">
    <location>
        <begin position="171"/>
        <end position="242"/>
    </location>
</feature>
<evidence type="ECO:0000256" key="4">
    <source>
        <dbReference type="ARBA" id="ARBA00023136"/>
    </source>
</evidence>
<gene>
    <name evidence="7" type="ORF">CVM39_08295</name>
    <name evidence="8" type="ORF">SAMN06297129_2700</name>
</gene>
<evidence type="ECO:0000256" key="3">
    <source>
        <dbReference type="ARBA" id="ARBA00022989"/>
    </source>
</evidence>
<protein>
    <submittedName>
        <fullName evidence="8">HlyD family secretion protein</fullName>
    </submittedName>
</protein>
<dbReference type="Proteomes" id="UP000231655">
    <property type="component" value="Unassembled WGS sequence"/>
</dbReference>
<dbReference type="OrthoDB" id="7477732at2"/>
<name>A0A285J1B2_9RHOB</name>
<dbReference type="AlphaFoldDB" id="A0A285J1B2"/>
<keyword evidence="5" id="KW-0175">Coiled coil</keyword>
<evidence type="ECO:0000313" key="8">
    <source>
        <dbReference type="EMBL" id="SNY53998.1"/>
    </source>
</evidence>
<accession>A0A285J1B2</accession>
<organism evidence="8 9">
    <name type="scientific">Pseudooceanicola antarcticus</name>
    <dbReference type="NCBI Taxonomy" id="1247613"/>
    <lineage>
        <taxon>Bacteria</taxon>
        <taxon>Pseudomonadati</taxon>
        <taxon>Pseudomonadota</taxon>
        <taxon>Alphaproteobacteria</taxon>
        <taxon>Rhodobacterales</taxon>
        <taxon>Paracoccaceae</taxon>
        <taxon>Pseudooceanicola</taxon>
    </lineage>
</organism>
<evidence type="ECO:0000313" key="7">
    <source>
        <dbReference type="EMBL" id="PJE29887.1"/>
    </source>
</evidence>
<evidence type="ECO:0000256" key="6">
    <source>
        <dbReference type="SAM" id="MobiDB-lite"/>
    </source>
</evidence>
<sequence length="382" mass="41605">MRYARLLFGFALILLALWVIVGEQISGASANAVVNAPVVTLRADVSGRLALPDRTLGARVERSEALASITNELVERDRLDDLVLERGLVIAGIARMNDDLAAAQIELETLRTRAETLIEQHLAEIRTRLDHARRSLAILEGEDPAAQDGPTSQGGSAAQRAPAGPLTALTLEQYRERVELLEITLAAAERGIFLGEGAGEVAQLPQKLRELEARLGALENALAEAEGREAALTRRINRERVQVNVRTGGDLNSPVNGLFWEALQADGVVVQRGDPILRLVDCDRVLVTLTVTERIYNSLSIGQPASFRLQGNSRNYAASVTRLAGSGASTIYRNLAVAPSGRQLERYDVTLLVPELARETGCQIGKTGRAFFDRRPLDWLRD</sequence>
<evidence type="ECO:0000256" key="1">
    <source>
        <dbReference type="ARBA" id="ARBA00004167"/>
    </source>
</evidence>
<dbReference type="PANTHER" id="PTHR30386">
    <property type="entry name" value="MEMBRANE FUSION SUBUNIT OF EMRAB-TOLC MULTIDRUG EFFLUX PUMP"/>
    <property type="match status" value="1"/>
</dbReference>
<evidence type="ECO:0000313" key="10">
    <source>
        <dbReference type="Proteomes" id="UP000231702"/>
    </source>
</evidence>